<dbReference type="InterPro" id="IPR001858">
    <property type="entry name" value="Phosphatidylethanolamine-bd_CS"/>
</dbReference>
<dbReference type="CDD" id="cd00866">
    <property type="entry name" value="PEBP_euk"/>
    <property type="match status" value="1"/>
</dbReference>
<reference evidence="3 4" key="1">
    <citation type="submission" date="2009-06" db="EMBL/GenBank/DDBJ databases">
        <title>The Genome Sequence of Loxodonta africana (African elephant).</title>
        <authorList>
            <person name="Di Palma F."/>
            <person name="Heiman D."/>
            <person name="Young S."/>
            <person name="Johnson J."/>
            <person name="Lander E.S."/>
            <person name="Lindblad-Toh K."/>
        </authorList>
    </citation>
    <scope>NUCLEOTIDE SEQUENCE [LARGE SCALE GENOMIC DNA]</scope>
    <source>
        <strain evidence="3 4">Isolate ISIS603380</strain>
    </source>
</reference>
<dbReference type="Pfam" id="PF01161">
    <property type="entry name" value="PBP"/>
    <property type="match status" value="1"/>
</dbReference>
<evidence type="ECO:0000256" key="1">
    <source>
        <dbReference type="ARBA" id="ARBA00007091"/>
    </source>
</evidence>
<evidence type="ECO:0000313" key="4">
    <source>
        <dbReference type="Proteomes" id="UP000007646"/>
    </source>
</evidence>
<protein>
    <submittedName>
        <fullName evidence="3">Phosphatidylethanolamine binding protein 4</fullName>
    </submittedName>
</protein>
<gene>
    <name evidence="3" type="primary">PEBP4</name>
</gene>
<evidence type="ECO:0000313" key="3">
    <source>
        <dbReference type="Ensembl" id="ENSLAFP00000004445.3"/>
    </source>
</evidence>
<accession>G3SVZ7</accession>
<dbReference type="FunCoup" id="G3SVZ7">
    <property type="interactions" value="5"/>
</dbReference>
<dbReference type="AlphaFoldDB" id="G3SVZ7"/>
<reference evidence="3" key="3">
    <citation type="submission" date="2025-09" db="UniProtKB">
        <authorList>
            <consortium name="Ensembl"/>
        </authorList>
    </citation>
    <scope>IDENTIFICATION</scope>
    <source>
        <strain evidence="3">Isolate ISIS603380</strain>
    </source>
</reference>
<keyword evidence="4" id="KW-1185">Reference proteome</keyword>
<organism evidence="3 4">
    <name type="scientific">Loxodonta africana</name>
    <name type="common">African elephant</name>
    <dbReference type="NCBI Taxonomy" id="9785"/>
    <lineage>
        <taxon>Eukaryota</taxon>
        <taxon>Metazoa</taxon>
        <taxon>Chordata</taxon>
        <taxon>Craniata</taxon>
        <taxon>Vertebrata</taxon>
        <taxon>Euteleostomi</taxon>
        <taxon>Mammalia</taxon>
        <taxon>Eutheria</taxon>
        <taxon>Afrotheria</taxon>
        <taxon>Proboscidea</taxon>
        <taxon>Elephantidae</taxon>
        <taxon>Loxodonta</taxon>
    </lineage>
</organism>
<dbReference type="eggNOG" id="KOG3346">
    <property type="taxonomic scope" value="Eukaryota"/>
</dbReference>
<dbReference type="PANTHER" id="PTHR11362:SF82">
    <property type="entry name" value="PHOSPHATIDYLETHANOLAMINE-BINDING PROTEIN 4"/>
    <property type="match status" value="1"/>
</dbReference>
<dbReference type="HOGENOM" id="CLU_089676_0_0_1"/>
<dbReference type="SUPFAM" id="SSF49777">
    <property type="entry name" value="PEBP-like"/>
    <property type="match status" value="1"/>
</dbReference>
<sequence>LCRGLEVLYPEVGNISCMYVPDCSNYREKITHWPEPIVKFHGALEDAKYILIMVDPDAPSRSSPIARFWRHWLVTDIRGTDMKNGRIQGQELTPYQPPTPPAQTGFHRYQFFVYLQEGKTISLLPEENDSRGAWNMERFLNRFHFNEPEASTQFLTQNYEDSPAQSPGGGGNAPK</sequence>
<reference evidence="3" key="2">
    <citation type="submission" date="2025-08" db="UniProtKB">
        <authorList>
            <consortium name="Ensembl"/>
        </authorList>
    </citation>
    <scope>IDENTIFICATION</scope>
    <source>
        <strain evidence="3">Isolate ISIS603380</strain>
    </source>
</reference>
<dbReference type="Ensembl" id="ENSLAFT00000005308.3">
    <property type="protein sequence ID" value="ENSLAFP00000004445.3"/>
    <property type="gene ID" value="ENSLAFG00000005308.3"/>
</dbReference>
<dbReference type="InterPro" id="IPR036610">
    <property type="entry name" value="PEBP-like_sf"/>
</dbReference>
<feature type="compositionally biased region" description="Polar residues" evidence="2">
    <location>
        <begin position="153"/>
        <end position="165"/>
    </location>
</feature>
<dbReference type="PANTHER" id="PTHR11362">
    <property type="entry name" value="PHOSPHATIDYLETHANOLAMINE-BINDING PROTEIN"/>
    <property type="match status" value="1"/>
</dbReference>
<dbReference type="GeneTree" id="ENSGT00940000162387"/>
<dbReference type="InterPro" id="IPR035810">
    <property type="entry name" value="PEBP_euk"/>
</dbReference>
<dbReference type="Proteomes" id="UP000007646">
    <property type="component" value="Unassembled WGS sequence"/>
</dbReference>
<feature type="region of interest" description="Disordered" evidence="2">
    <location>
        <begin position="153"/>
        <end position="175"/>
    </location>
</feature>
<dbReference type="InParanoid" id="G3SVZ7"/>
<proteinExistence type="inferred from homology"/>
<dbReference type="Gene3D" id="3.90.280.10">
    <property type="entry name" value="PEBP-like"/>
    <property type="match status" value="1"/>
</dbReference>
<evidence type="ECO:0000256" key="2">
    <source>
        <dbReference type="SAM" id="MobiDB-lite"/>
    </source>
</evidence>
<dbReference type="STRING" id="9785.ENSLAFP00000004445"/>
<dbReference type="InterPro" id="IPR008914">
    <property type="entry name" value="PEBP"/>
</dbReference>
<dbReference type="PROSITE" id="PS01220">
    <property type="entry name" value="PBP"/>
    <property type="match status" value="1"/>
</dbReference>
<name>G3SVZ7_LOXAF</name>
<comment type="similarity">
    <text evidence="1">Belongs to the phosphatidylethanolamine-binding protein family.</text>
</comment>
<dbReference type="OMA" id="QKITSWM"/>